<dbReference type="OrthoDB" id="63267at2759"/>
<feature type="region of interest" description="Disordered" evidence="8">
    <location>
        <begin position="22"/>
        <end position="53"/>
    </location>
</feature>
<protein>
    <submittedName>
        <fullName evidence="11">Uncharacterized protein</fullName>
    </submittedName>
</protein>
<evidence type="ECO:0000313" key="12">
    <source>
        <dbReference type="Proteomes" id="UP000694569"/>
    </source>
</evidence>
<dbReference type="PANTHER" id="PTHR24351">
    <property type="entry name" value="RIBOSOMAL PROTEIN S6 KINASE"/>
    <property type="match status" value="1"/>
</dbReference>
<dbReference type="Pfam" id="PF00433">
    <property type="entry name" value="Pkinase_C"/>
    <property type="match status" value="1"/>
</dbReference>
<dbReference type="Proteomes" id="UP000694569">
    <property type="component" value="Unplaced"/>
</dbReference>
<evidence type="ECO:0000259" key="10">
    <source>
        <dbReference type="PROSITE" id="PS51285"/>
    </source>
</evidence>
<evidence type="ECO:0000256" key="7">
    <source>
        <dbReference type="PROSITE-ProRule" id="PRU10141"/>
    </source>
</evidence>
<evidence type="ECO:0000256" key="8">
    <source>
        <dbReference type="SAM" id="MobiDB-lite"/>
    </source>
</evidence>
<keyword evidence="12" id="KW-1185">Reference proteome</keyword>
<keyword evidence="6 7" id="KW-0067">ATP-binding</keyword>
<dbReference type="InterPro" id="IPR011009">
    <property type="entry name" value="Kinase-like_dom_sf"/>
</dbReference>
<feature type="domain" description="AGC-kinase C-terminal" evidence="10">
    <location>
        <begin position="557"/>
        <end position="620"/>
    </location>
</feature>
<sequence>MKRFRRIFGCCRALCCACVCSEDDDHRSSHDGHKRRSKKEAKPPQDSIVIVHDPSPVVNIYIPELPSESSGEQTVTSSDMEYPAEPPASPSQIDIVFEEEAEPEKEASPVEPEAASQGDRSESEQEVDLETEASPEEPEATSLSDFLESEQEEHVLEEQNIELQTEVSCEPSLKQLVVTSLLDLLVPEHEVHVLTGMEVELEKEALPAPDIDSIKVHEELVQEPEAGDDGLGMVMEHQPESPTVPPVAVFIIDLPELPENIIKLEESAPAVENISKTSEEESTPQEFPVKQSDFRPCTVLGKGSFGKVVLAEHIVTKTMVAIKSMKKVRILEKEHGASSLKYEKEVFQVVSRERHPFLVNLFAAIQDEGYIHFIMEYAAGGDLSCNLRMNKQAFPENRAMFYAACAVLGLEYLHKNEIIHRDIKLDNIVLDKEGYAKITDFGLSRAGIGHGEKIRSFAGTLKYMAPEVIKQQGYTRDVDWWSLGVCIYSMLTNKFPFTGEDEDDLKECICYDDVNYPSTISRDSVSILTWFLMKKTAERLGSRENGIDYIKTHPFFRNIEWAKLLSKELKPPFQPSISGPEDVSNFKTKYTCMNPALTPPEEPGPSEEGREVFKNFEWTL</sequence>
<name>A0A8C5LRL5_9ANUR</name>
<dbReference type="AlphaFoldDB" id="A0A8C5LRL5"/>
<dbReference type="InterPro" id="IPR017441">
    <property type="entry name" value="Protein_kinase_ATP_BS"/>
</dbReference>
<dbReference type="InterPro" id="IPR000961">
    <property type="entry name" value="AGC-kinase_C"/>
</dbReference>
<dbReference type="SUPFAM" id="SSF56112">
    <property type="entry name" value="Protein kinase-like (PK-like)"/>
    <property type="match status" value="1"/>
</dbReference>
<evidence type="ECO:0000256" key="6">
    <source>
        <dbReference type="ARBA" id="ARBA00022840"/>
    </source>
</evidence>
<evidence type="ECO:0000259" key="9">
    <source>
        <dbReference type="PROSITE" id="PS50011"/>
    </source>
</evidence>
<feature type="binding site" evidence="7">
    <location>
        <position position="323"/>
    </location>
    <ligand>
        <name>ATP</name>
        <dbReference type="ChEBI" id="CHEBI:30616"/>
    </ligand>
</feature>
<dbReference type="GeneTree" id="ENSGT00940000154339"/>
<evidence type="ECO:0000256" key="1">
    <source>
        <dbReference type="ARBA" id="ARBA00022527"/>
    </source>
</evidence>
<dbReference type="SMART" id="SM00133">
    <property type="entry name" value="S_TK_X"/>
    <property type="match status" value="1"/>
</dbReference>
<keyword evidence="1" id="KW-0723">Serine/threonine-protein kinase</keyword>
<accession>A0A8C5LRL5</accession>
<dbReference type="InterPro" id="IPR008271">
    <property type="entry name" value="Ser/Thr_kinase_AS"/>
</dbReference>
<feature type="compositionally biased region" description="Polar residues" evidence="8">
    <location>
        <begin position="67"/>
        <end position="79"/>
    </location>
</feature>
<dbReference type="Ensembl" id="ENSLLET00000001080.1">
    <property type="protein sequence ID" value="ENSLLEP00000001030.1"/>
    <property type="gene ID" value="ENSLLEG00000000673.1"/>
</dbReference>
<evidence type="ECO:0000256" key="3">
    <source>
        <dbReference type="ARBA" id="ARBA00022679"/>
    </source>
</evidence>
<keyword evidence="4 7" id="KW-0547">Nucleotide-binding</keyword>
<keyword evidence="3" id="KW-0808">Transferase</keyword>
<evidence type="ECO:0000256" key="5">
    <source>
        <dbReference type="ARBA" id="ARBA00022777"/>
    </source>
</evidence>
<dbReference type="PROSITE" id="PS00107">
    <property type="entry name" value="PROTEIN_KINASE_ATP"/>
    <property type="match status" value="1"/>
</dbReference>
<evidence type="ECO:0000256" key="2">
    <source>
        <dbReference type="ARBA" id="ARBA00022553"/>
    </source>
</evidence>
<evidence type="ECO:0000256" key="4">
    <source>
        <dbReference type="ARBA" id="ARBA00022741"/>
    </source>
</evidence>
<dbReference type="FunFam" id="1.10.510.10:FF:000210">
    <property type="entry name" value="Non-specific serine/threonine protein kinase"/>
    <property type="match status" value="1"/>
</dbReference>
<proteinExistence type="predicted"/>
<reference evidence="11" key="2">
    <citation type="submission" date="2025-09" db="UniProtKB">
        <authorList>
            <consortium name="Ensembl"/>
        </authorList>
    </citation>
    <scope>IDENTIFICATION</scope>
</reference>
<feature type="region of interest" description="Disordered" evidence="8">
    <location>
        <begin position="65"/>
        <end position="155"/>
    </location>
</feature>
<reference evidence="11" key="1">
    <citation type="submission" date="2025-08" db="UniProtKB">
        <authorList>
            <consortium name="Ensembl"/>
        </authorList>
    </citation>
    <scope>IDENTIFICATION</scope>
</reference>
<evidence type="ECO:0000313" key="11">
    <source>
        <dbReference type="Ensembl" id="ENSLLEP00000001030.1"/>
    </source>
</evidence>
<dbReference type="GO" id="GO:0005524">
    <property type="term" value="F:ATP binding"/>
    <property type="evidence" value="ECO:0007669"/>
    <property type="project" value="UniProtKB-UniRule"/>
</dbReference>
<keyword evidence="2" id="KW-0597">Phosphoprotein</keyword>
<dbReference type="SMART" id="SM00220">
    <property type="entry name" value="S_TKc"/>
    <property type="match status" value="1"/>
</dbReference>
<dbReference type="Gene3D" id="3.30.200.20">
    <property type="entry name" value="Phosphorylase Kinase, domain 1"/>
    <property type="match status" value="1"/>
</dbReference>
<organism evidence="11 12">
    <name type="scientific">Leptobrachium leishanense</name>
    <name type="common">Leishan spiny toad</name>
    <dbReference type="NCBI Taxonomy" id="445787"/>
    <lineage>
        <taxon>Eukaryota</taxon>
        <taxon>Metazoa</taxon>
        <taxon>Chordata</taxon>
        <taxon>Craniata</taxon>
        <taxon>Vertebrata</taxon>
        <taxon>Euteleostomi</taxon>
        <taxon>Amphibia</taxon>
        <taxon>Batrachia</taxon>
        <taxon>Anura</taxon>
        <taxon>Pelobatoidea</taxon>
        <taxon>Megophryidae</taxon>
        <taxon>Leptobrachium</taxon>
    </lineage>
</organism>
<dbReference type="PROSITE" id="PS00108">
    <property type="entry name" value="PROTEIN_KINASE_ST"/>
    <property type="match status" value="1"/>
</dbReference>
<dbReference type="Pfam" id="PF00069">
    <property type="entry name" value="Pkinase"/>
    <property type="match status" value="1"/>
</dbReference>
<dbReference type="PROSITE" id="PS50011">
    <property type="entry name" value="PROTEIN_KINASE_DOM"/>
    <property type="match status" value="1"/>
</dbReference>
<dbReference type="InterPro" id="IPR000719">
    <property type="entry name" value="Prot_kinase_dom"/>
</dbReference>
<dbReference type="GO" id="GO:0004674">
    <property type="term" value="F:protein serine/threonine kinase activity"/>
    <property type="evidence" value="ECO:0007669"/>
    <property type="project" value="UniProtKB-KW"/>
</dbReference>
<dbReference type="PROSITE" id="PS51285">
    <property type="entry name" value="AGC_KINASE_CTER"/>
    <property type="match status" value="1"/>
</dbReference>
<keyword evidence="5" id="KW-0418">Kinase</keyword>
<dbReference type="Gene3D" id="1.10.510.10">
    <property type="entry name" value="Transferase(Phosphotransferase) domain 1"/>
    <property type="match status" value="1"/>
</dbReference>
<feature type="domain" description="Protein kinase" evidence="9">
    <location>
        <begin position="294"/>
        <end position="556"/>
    </location>
</feature>
<feature type="compositionally biased region" description="Acidic residues" evidence="8">
    <location>
        <begin position="124"/>
        <end position="139"/>
    </location>
</feature>
<dbReference type="InterPro" id="IPR017892">
    <property type="entry name" value="Pkinase_C"/>
</dbReference>